<organism evidence="1 2">
    <name type="scientific">Methanofollis formosanus</name>
    <dbReference type="NCBI Taxonomy" id="299308"/>
    <lineage>
        <taxon>Archaea</taxon>
        <taxon>Methanobacteriati</taxon>
        <taxon>Methanobacteriota</taxon>
        <taxon>Stenosarchaea group</taxon>
        <taxon>Methanomicrobia</taxon>
        <taxon>Methanomicrobiales</taxon>
        <taxon>Methanomicrobiaceae</taxon>
        <taxon>Methanofollis</taxon>
    </lineage>
</organism>
<dbReference type="InterPro" id="IPR011047">
    <property type="entry name" value="Quinoprotein_ADH-like_sf"/>
</dbReference>
<accession>A0A8G1A547</accession>
<reference evidence="1" key="2">
    <citation type="submission" date="2019-03" db="EMBL/GenBank/DDBJ databases">
        <authorList>
            <person name="Chen S.-C."/>
            <person name="Wu S.-Y."/>
            <person name="Lai M.-C."/>
        </authorList>
    </citation>
    <scope>NUCLEOTIDE SEQUENCE</scope>
    <source>
        <strain evidence="1">ML15</strain>
    </source>
</reference>
<dbReference type="OrthoDB" id="98274at2157"/>
<reference evidence="1" key="1">
    <citation type="journal article" date="2005" name="Int. J. Syst. Evol. Microbiol.">
        <title>Methanofollis formosanus sp. nov., isolated from a fish pond.</title>
        <authorList>
            <person name="Wu S.Y."/>
            <person name="Chen S.C."/>
            <person name="Lai M.C."/>
        </authorList>
    </citation>
    <scope>NUCLEOTIDE SEQUENCE</scope>
    <source>
        <strain evidence="1">ML15</strain>
    </source>
</reference>
<dbReference type="SUPFAM" id="SSF50998">
    <property type="entry name" value="Quinoprotein alcohol dehydrogenase-like"/>
    <property type="match status" value="1"/>
</dbReference>
<dbReference type="KEGG" id="mfk:E2N92_12885"/>
<evidence type="ECO:0008006" key="3">
    <source>
        <dbReference type="Google" id="ProtNLM"/>
    </source>
</evidence>
<protein>
    <recommendedName>
        <fullName evidence="3">PQQ-binding-like beta-propeller repeat protein</fullName>
    </recommendedName>
</protein>
<dbReference type="RefSeq" id="WP_220681572.1">
    <property type="nucleotide sequence ID" value="NZ_CP037968.1"/>
</dbReference>
<gene>
    <name evidence="1" type="ORF">E2N92_12885</name>
</gene>
<dbReference type="PANTHER" id="PTHR42754:SF1">
    <property type="entry name" value="LIPOPROTEIN"/>
    <property type="match status" value="1"/>
</dbReference>
<name>A0A8G1A547_9EURY</name>
<dbReference type="EMBL" id="CP037968">
    <property type="protein sequence ID" value="QYZ80262.1"/>
    <property type="molecule type" value="Genomic_DNA"/>
</dbReference>
<dbReference type="PANTHER" id="PTHR42754">
    <property type="entry name" value="ENDOGLUCANASE"/>
    <property type="match status" value="1"/>
</dbReference>
<sequence length="404" mass="42487">MAGEYRSWRAVALLVCLAAVCGVGTAAAEAPGPLQWTVFDGGADELGADIIEVEVGGYAVAGTARNESSERMLLLRTDENGSVLWNRTYALSGADAAYAVRQTADGGYVLAGEEDGHPALIGTGPEGEVLWTGPEGINVTEYGPVRDLVVTDDGGYVLAGSALAPGGEETAALIRTNESGHVEWVQIYEDLNESRATALATAGESGYAVAGLSSASEEVFLLTTGADGNLTWTRTFPALEIWPVFSDIRALMIAPDLARRAGGGYAVAGGVTFPERPVSTAVLLLTDENGTMERNWTYQRDGDFWAESLVRTPDDGFVLACYLDPLANPTNAVVLIRTDENGTSQWEVDATPGFLNPSDNDPHSIIVTTGGGYAVTGETLTIDPETGLESLDLFILLTGQEQTG</sequence>
<evidence type="ECO:0000313" key="1">
    <source>
        <dbReference type="EMBL" id="QYZ80262.1"/>
    </source>
</evidence>
<keyword evidence="2" id="KW-1185">Reference proteome</keyword>
<proteinExistence type="predicted"/>
<evidence type="ECO:0000313" key="2">
    <source>
        <dbReference type="Proteomes" id="UP000826709"/>
    </source>
</evidence>
<dbReference type="AlphaFoldDB" id="A0A8G1A547"/>
<dbReference type="Proteomes" id="UP000826709">
    <property type="component" value="Chromosome"/>
</dbReference>